<feature type="chain" id="PRO_5043044264" evidence="1">
    <location>
        <begin position="19"/>
        <end position="113"/>
    </location>
</feature>
<geneLocation type="plasmid" evidence="2 3">
    <name>p_1</name>
</geneLocation>
<sequence>MKSWLMLLCLTIPALANANGINCTSTLRDAWIEDSGLLLVYPFWANKPVGLCNVTTKHNNIEPAVCKSWVSIALTAVTTQKSTIIQYHTIAACSEIDSYHNSQQASYFMLRNE</sequence>
<dbReference type="Proteomes" id="UP001219537">
    <property type="component" value="Plasmid p_1"/>
</dbReference>
<feature type="signal peptide" evidence="1">
    <location>
        <begin position="1"/>
        <end position="18"/>
    </location>
</feature>
<evidence type="ECO:0000313" key="3">
    <source>
        <dbReference type="Proteomes" id="UP001219537"/>
    </source>
</evidence>
<keyword evidence="2" id="KW-0614">Plasmid</keyword>
<accession>A0AAQ2Y4X9</accession>
<organism evidence="2 3">
    <name type="scientific">Vibrio campbellii</name>
    <dbReference type="NCBI Taxonomy" id="680"/>
    <lineage>
        <taxon>Bacteria</taxon>
        <taxon>Pseudomonadati</taxon>
        <taxon>Pseudomonadota</taxon>
        <taxon>Gammaproteobacteria</taxon>
        <taxon>Vibrionales</taxon>
        <taxon>Vibrionaceae</taxon>
        <taxon>Vibrio</taxon>
    </lineage>
</organism>
<name>A0AAQ2Y4X9_9VIBR</name>
<gene>
    <name evidence="2" type="ORF">PUN50_26840</name>
</gene>
<evidence type="ECO:0000313" key="2">
    <source>
        <dbReference type="EMBL" id="WDG12038.1"/>
    </source>
</evidence>
<proteinExistence type="predicted"/>
<dbReference type="AlphaFoldDB" id="A0AAQ2Y4X9"/>
<protein>
    <submittedName>
        <fullName evidence="2">Uncharacterized protein</fullName>
    </submittedName>
</protein>
<reference evidence="2" key="1">
    <citation type="submission" date="2023-02" db="EMBL/GenBank/DDBJ databases">
        <title>Isolation, identification, and genome analysis of Vibrio campbellii in the Penaeus vannamei larvae stage.</title>
        <authorList>
            <person name="Huang T."/>
            <person name="Zhang B."/>
        </authorList>
    </citation>
    <scope>NUCLEOTIDE SEQUENCE</scope>
    <source>
        <strain evidence="2">20220413_1</strain>
        <plasmid evidence="2">p_1</plasmid>
    </source>
</reference>
<keyword evidence="1" id="KW-0732">Signal</keyword>
<evidence type="ECO:0000256" key="1">
    <source>
        <dbReference type="SAM" id="SignalP"/>
    </source>
</evidence>
<dbReference type="EMBL" id="CP117990">
    <property type="protein sequence ID" value="WDG12038.1"/>
    <property type="molecule type" value="Genomic_DNA"/>
</dbReference>
<dbReference type="RefSeq" id="WP_274292250.1">
    <property type="nucleotide sequence ID" value="NZ_CP117990.1"/>
</dbReference>